<keyword evidence="1" id="KW-0472">Membrane</keyword>
<accession>A0AAV3QPQ0</accession>
<evidence type="ECO:0000313" key="3">
    <source>
        <dbReference type="Proteomes" id="UP001454036"/>
    </source>
</evidence>
<name>A0AAV3QPQ0_LITER</name>
<keyword evidence="1" id="KW-0812">Transmembrane</keyword>
<evidence type="ECO:0000256" key="1">
    <source>
        <dbReference type="SAM" id="Phobius"/>
    </source>
</evidence>
<reference evidence="2 3" key="1">
    <citation type="submission" date="2024-01" db="EMBL/GenBank/DDBJ databases">
        <title>The complete chloroplast genome sequence of Lithospermum erythrorhizon: insights into the phylogenetic relationship among Boraginaceae species and the maternal lineages of purple gromwells.</title>
        <authorList>
            <person name="Okada T."/>
            <person name="Watanabe K."/>
        </authorList>
    </citation>
    <scope>NUCLEOTIDE SEQUENCE [LARGE SCALE GENOMIC DNA]</scope>
</reference>
<keyword evidence="1" id="KW-1133">Transmembrane helix</keyword>
<keyword evidence="3" id="KW-1185">Reference proteome</keyword>
<feature type="transmembrane region" description="Helical" evidence="1">
    <location>
        <begin position="116"/>
        <end position="136"/>
    </location>
</feature>
<gene>
    <name evidence="2" type="ORF">LIER_39903</name>
</gene>
<comment type="caution">
    <text evidence="2">The sequence shown here is derived from an EMBL/GenBank/DDBJ whole genome shotgun (WGS) entry which is preliminary data.</text>
</comment>
<dbReference type="AlphaFoldDB" id="A0AAV3QPQ0"/>
<sequence length="155" mass="17764">MHKFGIIYQFLNLCTVVDCNFEELLLSMLSIVKLAYENMPVDPLEIPSGLSDQIVSVIEKILKNFDSEFYAANGIRFGLPSEEDLDFNLWSDYVTLHHQLQLESNSCFPKVIASKLCVLYFCAFYFIVSIGIDRWIDNRSVVFDSSLFQLSTPVL</sequence>
<evidence type="ECO:0000313" key="2">
    <source>
        <dbReference type="EMBL" id="GAA0165058.1"/>
    </source>
</evidence>
<organism evidence="2 3">
    <name type="scientific">Lithospermum erythrorhizon</name>
    <name type="common">Purple gromwell</name>
    <name type="synonym">Lithospermum officinale var. erythrorhizon</name>
    <dbReference type="NCBI Taxonomy" id="34254"/>
    <lineage>
        <taxon>Eukaryota</taxon>
        <taxon>Viridiplantae</taxon>
        <taxon>Streptophyta</taxon>
        <taxon>Embryophyta</taxon>
        <taxon>Tracheophyta</taxon>
        <taxon>Spermatophyta</taxon>
        <taxon>Magnoliopsida</taxon>
        <taxon>eudicotyledons</taxon>
        <taxon>Gunneridae</taxon>
        <taxon>Pentapetalae</taxon>
        <taxon>asterids</taxon>
        <taxon>lamiids</taxon>
        <taxon>Boraginales</taxon>
        <taxon>Boraginaceae</taxon>
        <taxon>Boraginoideae</taxon>
        <taxon>Lithospermeae</taxon>
        <taxon>Lithospermum</taxon>
    </lineage>
</organism>
<dbReference type="EMBL" id="BAABME010022118">
    <property type="protein sequence ID" value="GAA0165058.1"/>
    <property type="molecule type" value="Genomic_DNA"/>
</dbReference>
<protein>
    <submittedName>
        <fullName evidence="2">Uncharacterized protein</fullName>
    </submittedName>
</protein>
<dbReference type="Proteomes" id="UP001454036">
    <property type="component" value="Unassembled WGS sequence"/>
</dbReference>
<proteinExistence type="predicted"/>